<dbReference type="GO" id="GO:0003682">
    <property type="term" value="F:chromatin binding"/>
    <property type="evidence" value="ECO:0007669"/>
    <property type="project" value="TreeGrafter"/>
</dbReference>
<dbReference type="Pfam" id="PF24571">
    <property type="entry name" value="HEAT_SCC3-SA"/>
    <property type="match status" value="1"/>
</dbReference>
<dbReference type="GO" id="GO:0000775">
    <property type="term" value="C:chromosome, centromeric region"/>
    <property type="evidence" value="ECO:0007669"/>
    <property type="project" value="UniProtKB-SubCell"/>
</dbReference>
<evidence type="ECO:0000256" key="2">
    <source>
        <dbReference type="RuleBase" id="RU369063"/>
    </source>
</evidence>
<dbReference type="GO" id="GO:0051301">
    <property type="term" value="P:cell division"/>
    <property type="evidence" value="ECO:0007669"/>
    <property type="project" value="UniProtKB-UniRule"/>
</dbReference>
<dbReference type="Pfam" id="PF08514">
    <property type="entry name" value="STAG"/>
    <property type="match status" value="1"/>
</dbReference>
<dbReference type="GO" id="GO:0000785">
    <property type="term" value="C:chromatin"/>
    <property type="evidence" value="ECO:0007669"/>
    <property type="project" value="UniProtKB-UniRule"/>
</dbReference>
<reference evidence="6" key="2">
    <citation type="submission" date="2025-09" db="UniProtKB">
        <authorList>
            <consortium name="Ensembl"/>
        </authorList>
    </citation>
    <scope>IDENTIFICATION</scope>
</reference>
<dbReference type="PROSITE" id="PS51425">
    <property type="entry name" value="SCD"/>
    <property type="match status" value="1"/>
</dbReference>
<comment type="similarity">
    <text evidence="1 2">Belongs to the SCC3 family.</text>
</comment>
<reference evidence="6" key="1">
    <citation type="submission" date="2025-08" db="UniProtKB">
        <authorList>
            <consortium name="Ensembl"/>
        </authorList>
    </citation>
    <scope>IDENTIFICATION</scope>
</reference>
<keyword evidence="2" id="KW-0159">Chromosome partition</keyword>
<evidence type="ECO:0000256" key="3">
    <source>
        <dbReference type="SAM" id="Coils"/>
    </source>
</evidence>
<feature type="compositionally biased region" description="Low complexity" evidence="4">
    <location>
        <begin position="1024"/>
        <end position="1037"/>
    </location>
</feature>
<dbReference type="GO" id="GO:0007059">
    <property type="term" value="P:chromosome segregation"/>
    <property type="evidence" value="ECO:0007669"/>
    <property type="project" value="UniProtKB-KW"/>
</dbReference>
<comment type="function">
    <text evidence="2">Component of cohesin complex, a complex required for the cohesion of sister chromatids after DNA replication. The cohesin complex apparently forms a large proteinaceous ring within which sister chromatids can be trapped. At anaphase, the complex is cleaved and dissociates from chromatin, allowing sister chromatids to segregate.</text>
</comment>
<feature type="compositionally biased region" description="Basic and acidic residues" evidence="4">
    <location>
        <begin position="1081"/>
        <end position="1090"/>
    </location>
</feature>
<dbReference type="InterPro" id="IPR039662">
    <property type="entry name" value="Cohesin_Scc3/SA"/>
</dbReference>
<evidence type="ECO:0000313" key="6">
    <source>
        <dbReference type="Ensembl" id="ENSGMOP00000045077.1"/>
    </source>
</evidence>
<feature type="region of interest" description="Disordered" evidence="4">
    <location>
        <begin position="1019"/>
        <end position="1093"/>
    </location>
</feature>
<keyword evidence="2" id="KW-0132">Cell division</keyword>
<name>A0A8C5BEZ6_GADMO</name>
<dbReference type="Pfam" id="PF21581">
    <property type="entry name" value="SCD"/>
    <property type="match status" value="1"/>
</dbReference>
<dbReference type="GO" id="GO:0007062">
    <property type="term" value="P:sister chromatid cohesion"/>
    <property type="evidence" value="ECO:0007669"/>
    <property type="project" value="UniProtKB-UniRule"/>
</dbReference>
<dbReference type="SUPFAM" id="SSF48371">
    <property type="entry name" value="ARM repeat"/>
    <property type="match status" value="1"/>
</dbReference>
<protein>
    <recommendedName>
        <fullName evidence="2">Cohesin subunit SA</fullName>
    </recommendedName>
    <alternativeName>
        <fullName evidence="2">SCC3 homolog</fullName>
    </alternativeName>
    <alternativeName>
        <fullName evidence="2">Stromal antigen</fullName>
    </alternativeName>
</protein>
<keyword evidence="2" id="KW-0158">Chromosome</keyword>
<feature type="coiled-coil region" evidence="3">
    <location>
        <begin position="232"/>
        <end position="285"/>
    </location>
</feature>
<evidence type="ECO:0000256" key="4">
    <source>
        <dbReference type="SAM" id="MobiDB-lite"/>
    </source>
</evidence>
<sequence length="1216" mass="139311">MIAAPELPSDFPFPQDTDTRFSSDTDFSEEPDGRTAVTVSLAAKGKGGKKGKKPAGEKGKGAKGTGRLNGHHQENGMENMMLFEVVKLGRSAMQSVVDDWIESYKTDRDVALLDLINFFIQCSGCKGVVSGEMFRNMQNSEIIRRMTEEFDEDSGDYPLTIAGPQWKRFKTSFCEFIAVLVRQCQYSIIYDEYMMDTVISLLTGLSDSQVRAFRHTSTLAAMKLMTALVNVALNLSINMDNTQRQYESERNKIVAKRANDRLELLLQKRKELQENQDEIENMMNAIFKGVFVHRYRDSIAEIRAICIEEIGVWMKLYSDAFLNDSYLKYVGWTMHDKQGEVRLKCLTALQGLYYNRELNTRLELFTSRFKDRIVSMTLDKEYDVAVQAIKLLTLVLHSTDEVLSPEDCESVYHLVYSAHRPVAIAAGEFLFKKLFSQREPEEEGAPKRRGRQSPNANLIKTTVFFFLESELHEHAAYLVDSLWECGAELLKDWECMTSLLLDDPLPGEEALTDRQETALIEIMLCTVRQAAECHPPVGRGTGKRVMTAKEKKTQLDDRTRITELFAVSLPPLLAKYAMDSEKVTNLLQLPQFFDLEIYTTGRLEKHLESLLRQVREIVEKHTDTDVLEVCSKTYHALCNEEFTIFNRVDIARSQLLDEQVDKFNRLLEDFLQEGEEVDEDDTYQILSTLKRITAFHNAHDLSQWDLFTSNFKLLNTGIENGDMPEQIVIQSLQCTHYVILWNLAKLSEGSSRKAFTILCDVLLIFSHQMVSGGREHLEPLVYSPEDSLQVELLSFILNHVFIDQDEETNSTDGQQDDEAGKIEALHKRRNLLAAYCKLIIYCVVEMKTGADIFKQYMRYYNDYGDIIKETMSKTRQIDKIQCAKTLILSLQQLFNEMLSELGHGFDRSSSSFCGIKELARRFSLTFGLDQVKTRDAIAMLHKDGIEFAFKEPSPQGEGNPPLHLAFLDILSEFSSKLMRQDKRTVHMYLERFMTFQMALQREDCWLPLISYRNSLQAGGDDDTMSVMSGYSSRGSSVRSKKAKPTRKLPEEESSSSSEVWQQSLQTPVMMPSPHLTSTAMREPKRGRDDSYMGTPQHIQTPMDYNSQVTWMLAQRQQEEARQQQERAMNYAKLRTNLQHAIRRGTGLMEEDEEPIVEDVMMSSEGRLDDLNEGMDFDTMDIDLPPSKNRRERSELKPDYFDPASIMDESVLGVSMF</sequence>
<comment type="subunit">
    <text evidence="2">Part of the cohesin complex which is composed of a heterodimer between a SMC1 protein (SMC1A or SMC1B) and SMC3, which are attached via their hinge domain, and RAD21 which link them at their heads, and one STAG protein.</text>
</comment>
<proteinExistence type="inferred from homology"/>
<organism evidence="6 7">
    <name type="scientific">Gadus morhua</name>
    <name type="common">Atlantic cod</name>
    <dbReference type="NCBI Taxonomy" id="8049"/>
    <lineage>
        <taxon>Eukaryota</taxon>
        <taxon>Metazoa</taxon>
        <taxon>Chordata</taxon>
        <taxon>Craniata</taxon>
        <taxon>Vertebrata</taxon>
        <taxon>Euteleostomi</taxon>
        <taxon>Actinopterygii</taxon>
        <taxon>Neopterygii</taxon>
        <taxon>Teleostei</taxon>
        <taxon>Neoteleostei</taxon>
        <taxon>Acanthomorphata</taxon>
        <taxon>Zeiogadaria</taxon>
        <taxon>Gadariae</taxon>
        <taxon>Gadiformes</taxon>
        <taxon>Gadoidei</taxon>
        <taxon>Gadidae</taxon>
        <taxon>Gadus</taxon>
    </lineage>
</organism>
<dbReference type="GO" id="GO:0008278">
    <property type="term" value="C:cohesin complex"/>
    <property type="evidence" value="ECO:0007669"/>
    <property type="project" value="UniProtKB-UniRule"/>
</dbReference>
<dbReference type="PANTHER" id="PTHR11199">
    <property type="entry name" value="STROMAL ANTIGEN"/>
    <property type="match status" value="1"/>
</dbReference>
<gene>
    <name evidence="6" type="primary">stag2b</name>
</gene>
<dbReference type="InterPro" id="IPR016024">
    <property type="entry name" value="ARM-type_fold"/>
</dbReference>
<accession>A0A8C5BEZ6</accession>
<dbReference type="PANTHER" id="PTHR11199:SF3">
    <property type="entry name" value="COHESIN SUBUNIT SA-2"/>
    <property type="match status" value="1"/>
</dbReference>
<evidence type="ECO:0000256" key="1">
    <source>
        <dbReference type="ARBA" id="ARBA00005486"/>
    </source>
</evidence>
<feature type="region of interest" description="Disordered" evidence="4">
    <location>
        <begin position="1"/>
        <end position="74"/>
    </location>
</feature>
<comment type="subcellular location">
    <subcellularLocation>
        <location evidence="2">Nucleus</location>
    </subcellularLocation>
    <subcellularLocation>
        <location evidence="2">Chromosome</location>
    </subcellularLocation>
    <subcellularLocation>
        <location evidence="2">Chromosome</location>
        <location evidence="2">Centromere</location>
    </subcellularLocation>
</comment>
<keyword evidence="2" id="KW-0539">Nucleus</keyword>
<dbReference type="AlphaFoldDB" id="A0A8C5BEZ6"/>
<dbReference type="Proteomes" id="UP000694546">
    <property type="component" value="Chromosome 10"/>
</dbReference>
<dbReference type="InterPro" id="IPR013721">
    <property type="entry name" value="STAG"/>
</dbReference>
<keyword evidence="2" id="KW-0131">Cell cycle</keyword>
<keyword evidence="7" id="KW-1185">Reference proteome</keyword>
<evidence type="ECO:0000313" key="7">
    <source>
        <dbReference type="Proteomes" id="UP000694546"/>
    </source>
</evidence>
<feature type="domain" description="SCD" evidence="5">
    <location>
        <begin position="291"/>
        <end position="376"/>
    </location>
</feature>
<feature type="compositionally biased region" description="Acidic residues" evidence="4">
    <location>
        <begin position="1171"/>
        <end position="1180"/>
    </location>
</feature>
<keyword evidence="3" id="KW-0175">Coiled coil</keyword>
<dbReference type="InterPro" id="IPR056396">
    <property type="entry name" value="HEAT_SCC3-SA"/>
</dbReference>
<evidence type="ECO:0000259" key="5">
    <source>
        <dbReference type="PROSITE" id="PS51425"/>
    </source>
</evidence>
<dbReference type="InterPro" id="IPR020839">
    <property type="entry name" value="SCD"/>
</dbReference>
<dbReference type="GeneTree" id="ENSGT00950000182972"/>
<dbReference type="GO" id="GO:0005634">
    <property type="term" value="C:nucleus"/>
    <property type="evidence" value="ECO:0007669"/>
    <property type="project" value="UniProtKB-SubCell"/>
</dbReference>
<feature type="region of interest" description="Disordered" evidence="4">
    <location>
        <begin position="1171"/>
        <end position="1195"/>
    </location>
</feature>
<dbReference type="Ensembl" id="ENSGMOT00000054280.1">
    <property type="protein sequence ID" value="ENSGMOP00000045077.1"/>
    <property type="gene ID" value="ENSGMOG00000003196.2"/>
</dbReference>